<reference evidence="5" key="1">
    <citation type="submission" date="2018-03" db="EMBL/GenBank/DDBJ databases">
        <authorList>
            <person name="Guldener U."/>
        </authorList>
    </citation>
    <scope>NUCLEOTIDE SEQUENCE</scope>
</reference>
<gene>
    <name evidence="5" type="ORF">DNG_09712</name>
</gene>
<organism evidence="5 6">
    <name type="scientific">Cephalotrichum gorgonifer</name>
    <dbReference type="NCBI Taxonomy" id="2041049"/>
    <lineage>
        <taxon>Eukaryota</taxon>
        <taxon>Fungi</taxon>
        <taxon>Dikarya</taxon>
        <taxon>Ascomycota</taxon>
        <taxon>Pezizomycotina</taxon>
        <taxon>Sordariomycetes</taxon>
        <taxon>Hypocreomycetidae</taxon>
        <taxon>Microascales</taxon>
        <taxon>Microascaceae</taxon>
        <taxon>Cephalotrichum</taxon>
    </lineage>
</organism>
<keyword evidence="1" id="KW-0677">Repeat</keyword>
<evidence type="ECO:0008006" key="7">
    <source>
        <dbReference type="Google" id="ProtNLM"/>
    </source>
</evidence>
<evidence type="ECO:0000256" key="2">
    <source>
        <dbReference type="SAM" id="MobiDB-lite"/>
    </source>
</evidence>
<dbReference type="InterPro" id="IPR027417">
    <property type="entry name" value="P-loop_NTPase"/>
</dbReference>
<comment type="caution">
    <text evidence="5">The sequence shown here is derived from an EMBL/GenBank/DDBJ whole genome shotgun (WGS) entry which is preliminary data.</text>
</comment>
<evidence type="ECO:0000313" key="6">
    <source>
        <dbReference type="Proteomes" id="UP001187682"/>
    </source>
</evidence>
<name>A0AAE8SZP2_9PEZI</name>
<feature type="domain" description="Nephrocystin 3-like N-terminal" evidence="3">
    <location>
        <begin position="254"/>
        <end position="431"/>
    </location>
</feature>
<dbReference type="PANTHER" id="PTHR10039">
    <property type="entry name" value="AMELOGENIN"/>
    <property type="match status" value="1"/>
</dbReference>
<evidence type="ECO:0000313" key="5">
    <source>
        <dbReference type="EMBL" id="SPO07018.1"/>
    </source>
</evidence>
<dbReference type="PANTHER" id="PTHR10039:SF5">
    <property type="entry name" value="NACHT DOMAIN-CONTAINING PROTEIN"/>
    <property type="match status" value="1"/>
</dbReference>
<protein>
    <recommendedName>
        <fullName evidence="7">NACHT domain-containing protein</fullName>
    </recommendedName>
</protein>
<dbReference type="Gene3D" id="3.40.50.300">
    <property type="entry name" value="P-loop containing nucleotide triphosphate hydrolases"/>
    <property type="match status" value="1"/>
</dbReference>
<sequence length="1465" mass="165140">MDPFAALSTAAALAQFVELGARLISKAHDIYSSAAGMAEEDEQLGFIVDRLSSLSKSAISKEPYGMQTDAAKSLAVVADKCQQLSAKLLEILERTKAKDPNSRRQSAVAALKSMWSEKEKKELKEQADDCRNLLHVQLTLVMGSETVDRLRKLAETGQSNAEDLNSLRKHVAIIQDGVTVSSLSSEVETQIESLFKLSRQALNSITSHRILNCLSFSDMHGRYNNVPGAHSSTFEWIFDNAVQRRHEKALEGRTLFREWLESGDDVFHISAKPGAGKSTLMKFLIRHPSTRDLLETWAAGRKLVIAKFFFWKPGKQTEHSIPSMLRTLLYDSLEQCPALFTSVLPSQWCRVDSLPWQAPVELQFSDEEILGAFDRLITHISTTKDERFCFFIDGLDEFEPKLGESYKSLVRQISDWTARSGGNLKFCVSSREFDVFLESFKGPCGLKLQDLTRDDMEKVTRDTLERNSDFQALEKPENGTEHLISLVLNKANGVFLWVSLVVSLLDQSCDDGDTFSELERKVHALHPEIKKLFRQLLDSVHESDRARSAQTFAIVLELQREMRQISFSLIRYSFLDDYIKNTEFASDVDELEKIIDMQGDEARMNSRLRRARKQLYKNCKGLLEIGRPKNNFSAGVERPWFESYTSSPDDFDYSKWQGRKWRESWDDWWLERENGTLGVQQFTDWIVLTHRDIHEFLMDEEIQQDRFTLIHDFDVLGAICQTFTAEATLCIPASLRLLHQKPMNALSMELQCILRQVSIQQDASCARKYLAPLNNLDLLRSQHKPLESAVSSNPDMTLWEAFIHLTLTDRVFLQTGSPEALPIFLEYGANLDISVAVVKSDESDESDEELIMSRTSSSPPCRTTKIPPEYDFYPDNNVLPQVADFIRSKRGTANLRDILAFLQLPYEEGVLAPTGQAIDEADGQESSRAIDAPLSSYPSSFAEDDMAMPEAVPPTAGSEVEEDDHDTLAGESSTEMEAGSRKRTGDVMRNPIATFALAMSGRSSTSTTLLGLPLELRREIYTLLFRQITIHSDKPGENHRLAVLHVCRQIYLEAAPLLPNVTVYCWGNAAVIETLTRIGPARISQLRHLIVTHVPIGFHIPPPAESSGPGTVGSEEEREDTVGDDDTDPDYNGMDDDDNIRYFQIGSILGLFPGLQLDLLEVFASSIPPGEYSCYETVDCLATLLDADGYRRLWMYAACGKGDPEEEDRPEHVPFGPSSADRWDEIITRKFKPYVGWKVKIDLTEWDRQGIFRGPEWGPWWARPQDTGTRSSEAPFVRKIETHPDGHGGEDLADIVVDRGNADLVVKSGDVQVLTCIRRPRVRDAPLFFRKASEALRKLFEENAWEDIKAMSSLGFVQEVISLWLKQAEAILGEICKHCPKHTSPIVAWFRKVIPFLETPLMEGLLDACLGGVIEILLDATTPPDPAGAVEPRVTVHQLDDRPSRTYLYAYVDPRSVNNREMPPS</sequence>
<feature type="region of interest" description="Disordered" evidence="2">
    <location>
        <begin position="921"/>
        <end position="984"/>
    </location>
</feature>
<dbReference type="SUPFAM" id="SSF52540">
    <property type="entry name" value="P-loop containing nucleoside triphosphate hydrolases"/>
    <property type="match status" value="1"/>
</dbReference>
<dbReference type="EMBL" id="ONZQ02000018">
    <property type="protein sequence ID" value="SPO07018.1"/>
    <property type="molecule type" value="Genomic_DNA"/>
</dbReference>
<proteinExistence type="predicted"/>
<evidence type="ECO:0000259" key="3">
    <source>
        <dbReference type="Pfam" id="PF24883"/>
    </source>
</evidence>
<feature type="domain" description="DUF7791" evidence="4">
    <location>
        <begin position="545"/>
        <end position="723"/>
    </location>
</feature>
<dbReference type="Pfam" id="PF25053">
    <property type="entry name" value="DUF7791"/>
    <property type="match status" value="1"/>
</dbReference>
<feature type="compositionally biased region" description="Acidic residues" evidence="2">
    <location>
        <begin position="1114"/>
        <end position="1130"/>
    </location>
</feature>
<dbReference type="InterPro" id="IPR056693">
    <property type="entry name" value="DUF7791"/>
</dbReference>
<evidence type="ECO:0000259" key="4">
    <source>
        <dbReference type="Pfam" id="PF25053"/>
    </source>
</evidence>
<dbReference type="Pfam" id="PF24883">
    <property type="entry name" value="NPHP3_N"/>
    <property type="match status" value="1"/>
</dbReference>
<accession>A0AAE8SZP2</accession>
<keyword evidence="6" id="KW-1185">Reference proteome</keyword>
<dbReference type="InterPro" id="IPR056884">
    <property type="entry name" value="NPHP3-like_N"/>
</dbReference>
<dbReference type="Proteomes" id="UP001187682">
    <property type="component" value="Unassembled WGS sequence"/>
</dbReference>
<evidence type="ECO:0000256" key="1">
    <source>
        <dbReference type="ARBA" id="ARBA00022737"/>
    </source>
</evidence>
<feature type="region of interest" description="Disordered" evidence="2">
    <location>
        <begin position="1100"/>
        <end position="1130"/>
    </location>
</feature>